<feature type="region of interest" description="Disordered" evidence="1">
    <location>
        <begin position="206"/>
        <end position="225"/>
    </location>
</feature>
<dbReference type="AlphaFoldDB" id="A0A238JE81"/>
<accession>A0A238JE81</accession>
<evidence type="ECO:0000313" key="4">
    <source>
        <dbReference type="Proteomes" id="UP000225972"/>
    </source>
</evidence>
<evidence type="ECO:0000313" key="3">
    <source>
        <dbReference type="EMBL" id="SMX28990.1"/>
    </source>
</evidence>
<name>A0A238JE81_9RHOB</name>
<gene>
    <name evidence="3" type="ORF">TRP8649_03118</name>
</gene>
<dbReference type="Proteomes" id="UP000225972">
    <property type="component" value="Unassembled WGS sequence"/>
</dbReference>
<sequence length="235" mass="24265">MRFLMLSVAAVGLLACAPQVPDSAAGVADPGRGVGFGDYDNYQAQREAQLNGDAPLSVPGPVDVQATPLDADDKQAADLAASNNSGVAPLDASPGNPAPALVSNSDGISGENDFDAVSAQRDIKADAALIAQNRAQYTVIEPTELPKRPGGGGPNIVEYALRTDNPVGTSLYKRSSFRAEAKYARACAAFASADLAQEEFLTLGGPQKDRKGMDPDGDGFACDWNPAPFRAARGG</sequence>
<organism evidence="3 4">
    <name type="scientific">Pelagimonas phthalicica</name>
    <dbReference type="NCBI Taxonomy" id="1037362"/>
    <lineage>
        <taxon>Bacteria</taxon>
        <taxon>Pseudomonadati</taxon>
        <taxon>Pseudomonadota</taxon>
        <taxon>Alphaproteobacteria</taxon>
        <taxon>Rhodobacterales</taxon>
        <taxon>Roseobacteraceae</taxon>
        <taxon>Pelagimonas</taxon>
    </lineage>
</organism>
<keyword evidence="4" id="KW-1185">Reference proteome</keyword>
<evidence type="ECO:0000256" key="2">
    <source>
        <dbReference type="SAM" id="SignalP"/>
    </source>
</evidence>
<dbReference type="OrthoDB" id="7951357at2"/>
<dbReference type="EMBL" id="FXXP01000002">
    <property type="protein sequence ID" value="SMX28990.1"/>
    <property type="molecule type" value="Genomic_DNA"/>
</dbReference>
<dbReference type="RefSeq" id="WP_099246725.1">
    <property type="nucleotide sequence ID" value="NZ_FXXP01000002.1"/>
</dbReference>
<reference evidence="4" key="1">
    <citation type="submission" date="2017-05" db="EMBL/GenBank/DDBJ databases">
        <authorList>
            <person name="Rodrigo-Torres L."/>
            <person name="Arahal R. D."/>
            <person name="Lucena T."/>
        </authorList>
    </citation>
    <scope>NUCLEOTIDE SEQUENCE [LARGE SCALE GENOMIC DNA]</scope>
    <source>
        <strain evidence="4">CECT 8649</strain>
    </source>
</reference>
<proteinExistence type="predicted"/>
<protein>
    <recommendedName>
        <fullName evidence="5">Excalibur calcium-binding domain-containing protein</fullName>
    </recommendedName>
</protein>
<evidence type="ECO:0008006" key="5">
    <source>
        <dbReference type="Google" id="ProtNLM"/>
    </source>
</evidence>
<dbReference type="PROSITE" id="PS51257">
    <property type="entry name" value="PROKAR_LIPOPROTEIN"/>
    <property type="match status" value="1"/>
</dbReference>
<feature type="chain" id="PRO_5012624547" description="Excalibur calcium-binding domain-containing protein" evidence="2">
    <location>
        <begin position="25"/>
        <end position="235"/>
    </location>
</feature>
<keyword evidence="2" id="KW-0732">Signal</keyword>
<evidence type="ECO:0000256" key="1">
    <source>
        <dbReference type="SAM" id="MobiDB-lite"/>
    </source>
</evidence>
<feature type="signal peptide" evidence="2">
    <location>
        <begin position="1"/>
        <end position="24"/>
    </location>
</feature>